<evidence type="ECO:0000256" key="1">
    <source>
        <dbReference type="SAM" id="Coils"/>
    </source>
</evidence>
<keyword evidence="3" id="KW-0472">Membrane</keyword>
<proteinExistence type="predicted"/>
<dbReference type="EMBL" id="KN833027">
    <property type="protein sequence ID" value="KIM77175.1"/>
    <property type="molecule type" value="Genomic_DNA"/>
</dbReference>
<dbReference type="Proteomes" id="UP000054166">
    <property type="component" value="Unassembled WGS sequence"/>
</dbReference>
<dbReference type="STRING" id="765440.A0A0C3EXD2"/>
<dbReference type="OrthoDB" id="3266879at2759"/>
<keyword evidence="3" id="KW-1133">Transmembrane helix</keyword>
<dbReference type="HOGENOM" id="CLU_100706_0_0_1"/>
<keyword evidence="3" id="KW-0812">Transmembrane</keyword>
<reference evidence="5" key="2">
    <citation type="submission" date="2015-01" db="EMBL/GenBank/DDBJ databases">
        <title>Evolutionary Origins and Diversification of the Mycorrhizal Mutualists.</title>
        <authorList>
            <consortium name="DOE Joint Genome Institute"/>
            <consortium name="Mycorrhizal Genomics Consortium"/>
            <person name="Kohler A."/>
            <person name="Kuo A."/>
            <person name="Nagy L.G."/>
            <person name="Floudas D."/>
            <person name="Copeland A."/>
            <person name="Barry K.W."/>
            <person name="Cichocki N."/>
            <person name="Veneault-Fourrey C."/>
            <person name="LaButti K."/>
            <person name="Lindquist E.A."/>
            <person name="Lipzen A."/>
            <person name="Lundell T."/>
            <person name="Morin E."/>
            <person name="Murat C."/>
            <person name="Riley R."/>
            <person name="Ohm R."/>
            <person name="Sun H."/>
            <person name="Tunlid A."/>
            <person name="Henrissat B."/>
            <person name="Grigoriev I.V."/>
            <person name="Hibbett D.S."/>
            <person name="Martin F."/>
        </authorList>
    </citation>
    <scope>NUCLEOTIDE SEQUENCE [LARGE SCALE GENOMIC DNA]</scope>
    <source>
        <strain evidence="5">F 1598</strain>
    </source>
</reference>
<feature type="region of interest" description="Disordered" evidence="2">
    <location>
        <begin position="25"/>
        <end position="46"/>
    </location>
</feature>
<keyword evidence="5" id="KW-1185">Reference proteome</keyword>
<dbReference type="InParanoid" id="A0A0C3EXD2"/>
<sequence>MLRSQVTRAARPSVARLAVPATIRTLATADQPNTPPPPSSMAKEGADNSKLWLGLGAAGVAGVAYYYYTQPDDAKALQANAKKHEEEAKAKTREAVDAAKARGDDAYKKGQLRYEDAKSSAQQKYDSALSCAESTANDASERARVAAHDAQAKLDSYKKSAESTIYGARDDAKAKADAKAKEAEDTGRGWFGWGKGK</sequence>
<gene>
    <name evidence="4" type="ORF">PILCRDRAFT_825523</name>
</gene>
<organism evidence="4 5">
    <name type="scientific">Piloderma croceum (strain F 1598)</name>
    <dbReference type="NCBI Taxonomy" id="765440"/>
    <lineage>
        <taxon>Eukaryota</taxon>
        <taxon>Fungi</taxon>
        <taxon>Dikarya</taxon>
        <taxon>Basidiomycota</taxon>
        <taxon>Agaricomycotina</taxon>
        <taxon>Agaricomycetes</taxon>
        <taxon>Agaricomycetidae</taxon>
        <taxon>Atheliales</taxon>
        <taxon>Atheliaceae</taxon>
        <taxon>Piloderma</taxon>
    </lineage>
</organism>
<feature type="coiled-coil region" evidence="1">
    <location>
        <begin position="74"/>
        <end position="102"/>
    </location>
</feature>
<reference evidence="4 5" key="1">
    <citation type="submission" date="2014-04" db="EMBL/GenBank/DDBJ databases">
        <authorList>
            <consortium name="DOE Joint Genome Institute"/>
            <person name="Kuo A."/>
            <person name="Tarkka M."/>
            <person name="Buscot F."/>
            <person name="Kohler A."/>
            <person name="Nagy L.G."/>
            <person name="Floudas D."/>
            <person name="Copeland A."/>
            <person name="Barry K.W."/>
            <person name="Cichocki N."/>
            <person name="Veneault-Fourrey C."/>
            <person name="LaButti K."/>
            <person name="Lindquist E.A."/>
            <person name="Lipzen A."/>
            <person name="Lundell T."/>
            <person name="Morin E."/>
            <person name="Murat C."/>
            <person name="Sun H."/>
            <person name="Tunlid A."/>
            <person name="Henrissat B."/>
            <person name="Grigoriev I.V."/>
            <person name="Hibbett D.S."/>
            <person name="Martin F."/>
            <person name="Nordberg H.P."/>
            <person name="Cantor M.N."/>
            <person name="Hua S.X."/>
        </authorList>
    </citation>
    <scope>NUCLEOTIDE SEQUENCE [LARGE SCALE GENOMIC DNA]</scope>
    <source>
        <strain evidence="4 5">F 1598</strain>
    </source>
</reference>
<name>A0A0C3EXD2_PILCF</name>
<feature type="transmembrane region" description="Helical" evidence="3">
    <location>
        <begin position="51"/>
        <end position="68"/>
    </location>
</feature>
<accession>A0A0C3EXD2</accession>
<evidence type="ECO:0000313" key="4">
    <source>
        <dbReference type="EMBL" id="KIM77175.1"/>
    </source>
</evidence>
<evidence type="ECO:0000256" key="2">
    <source>
        <dbReference type="SAM" id="MobiDB-lite"/>
    </source>
</evidence>
<dbReference type="AlphaFoldDB" id="A0A0C3EXD2"/>
<keyword evidence="1" id="KW-0175">Coiled coil</keyword>
<evidence type="ECO:0000256" key="3">
    <source>
        <dbReference type="SAM" id="Phobius"/>
    </source>
</evidence>
<protein>
    <submittedName>
        <fullName evidence="4">Uncharacterized protein</fullName>
    </submittedName>
</protein>
<evidence type="ECO:0000313" key="5">
    <source>
        <dbReference type="Proteomes" id="UP000054166"/>
    </source>
</evidence>